<dbReference type="GO" id="GO:0047617">
    <property type="term" value="F:fatty acyl-CoA hydrolase activity"/>
    <property type="evidence" value="ECO:0007669"/>
    <property type="project" value="InterPro"/>
</dbReference>
<dbReference type="Gene3D" id="2.40.160.210">
    <property type="entry name" value="Acyl-CoA thioesterase, double hotdog domain"/>
    <property type="match status" value="1"/>
</dbReference>
<feature type="domain" description="Acyl-CoA thioesterase-like N-terminal HotDog" evidence="3">
    <location>
        <begin position="36"/>
        <end position="115"/>
    </location>
</feature>
<evidence type="ECO:0000256" key="2">
    <source>
        <dbReference type="ARBA" id="ARBA00022801"/>
    </source>
</evidence>
<keyword evidence="2" id="KW-0378">Hydrolase</keyword>
<sequence length="387" mass="42954">MATQDLPPLLRLCQLRKARASPLPSGAPAFETVCLPEGMARVQSRAFGGTMACQALQAAMQTLPPAPSPAERWAVYSVQGNFLGPTDSHKRATYTVETLRETRTFVTRFVVATQEFAAKRKGEPAGGRDGGGDTETRKVFSCTVDLIRRVEAAKEFPAAGPVLAFSQAPSRNYPDPAGGSVKLWVDEVEARGKTGETSADNVRRFKDFFKLAYEILDLKFAPGSTQQQTLVGIDQDHTTSAAGVPSEQRVDADFFKSRYTIADLVRINDEVRRTPAGREVLPMDAYSLHASLLAFWLDSLLAFLPLNHHGLHARDTTANSTLDFSLRFHNDDLDVDQWHVRELRSWCADRTRHFAESRVYDQRGRLVCSESQQCISRLKENGRAPKL</sequence>
<name>A0A316YWF3_9BASI</name>
<accession>A0A316YWF3</accession>
<dbReference type="InterPro" id="IPR003703">
    <property type="entry name" value="Acyl_CoA_thio"/>
</dbReference>
<dbReference type="Proteomes" id="UP000245768">
    <property type="component" value="Unassembled WGS sequence"/>
</dbReference>
<keyword evidence="6" id="KW-1185">Reference proteome</keyword>
<evidence type="ECO:0000313" key="6">
    <source>
        <dbReference type="Proteomes" id="UP000245768"/>
    </source>
</evidence>
<dbReference type="InterPro" id="IPR042171">
    <property type="entry name" value="Acyl-CoA_hotdog"/>
</dbReference>
<comment type="similarity">
    <text evidence="1">Belongs to the C/M/P thioester hydrolase family.</text>
</comment>
<dbReference type="InterPro" id="IPR049450">
    <property type="entry name" value="ACOT8-like_C"/>
</dbReference>
<dbReference type="GO" id="GO:0006637">
    <property type="term" value="P:acyl-CoA metabolic process"/>
    <property type="evidence" value="ECO:0007669"/>
    <property type="project" value="InterPro"/>
</dbReference>
<dbReference type="EMBL" id="KZ819635">
    <property type="protein sequence ID" value="PWN92373.1"/>
    <property type="molecule type" value="Genomic_DNA"/>
</dbReference>
<feature type="domain" description="Acyl-CoA thioesterase-like C-terminal" evidence="4">
    <location>
        <begin position="285"/>
        <end position="375"/>
    </location>
</feature>
<dbReference type="Pfam" id="PF13622">
    <property type="entry name" value="4HBT_3"/>
    <property type="match status" value="1"/>
</dbReference>
<proteinExistence type="inferred from homology"/>
<dbReference type="GO" id="GO:0005782">
    <property type="term" value="C:peroxisomal matrix"/>
    <property type="evidence" value="ECO:0007669"/>
    <property type="project" value="UniProtKB-SubCell"/>
</dbReference>
<evidence type="ECO:0000313" key="5">
    <source>
        <dbReference type="EMBL" id="PWN92373.1"/>
    </source>
</evidence>
<dbReference type="PANTHER" id="PTHR11066">
    <property type="entry name" value="ACYL-COA THIOESTERASE"/>
    <property type="match status" value="1"/>
</dbReference>
<protein>
    <recommendedName>
        <fullName evidence="7">Thioesterase/thiol ester dehydrase-isomerase</fullName>
    </recommendedName>
</protein>
<dbReference type="GO" id="GO:0009062">
    <property type="term" value="P:fatty acid catabolic process"/>
    <property type="evidence" value="ECO:0007669"/>
    <property type="project" value="TreeGrafter"/>
</dbReference>
<dbReference type="Pfam" id="PF20789">
    <property type="entry name" value="4HBT_3C"/>
    <property type="match status" value="1"/>
</dbReference>
<evidence type="ECO:0000256" key="1">
    <source>
        <dbReference type="ARBA" id="ARBA00006538"/>
    </source>
</evidence>
<organism evidence="5 6">
    <name type="scientific">Acaromyces ingoldii</name>
    <dbReference type="NCBI Taxonomy" id="215250"/>
    <lineage>
        <taxon>Eukaryota</taxon>
        <taxon>Fungi</taxon>
        <taxon>Dikarya</taxon>
        <taxon>Basidiomycota</taxon>
        <taxon>Ustilaginomycotina</taxon>
        <taxon>Exobasidiomycetes</taxon>
        <taxon>Exobasidiales</taxon>
        <taxon>Cryptobasidiaceae</taxon>
        <taxon>Acaromyces</taxon>
    </lineage>
</organism>
<dbReference type="InterPro" id="IPR029069">
    <property type="entry name" value="HotDog_dom_sf"/>
</dbReference>
<dbReference type="AlphaFoldDB" id="A0A316YWF3"/>
<dbReference type="InParanoid" id="A0A316YWF3"/>
<dbReference type="PANTHER" id="PTHR11066:SF35">
    <property type="entry name" value="ACYL-COA THIOESTERASE II"/>
    <property type="match status" value="1"/>
</dbReference>
<evidence type="ECO:0008006" key="7">
    <source>
        <dbReference type="Google" id="ProtNLM"/>
    </source>
</evidence>
<dbReference type="GeneID" id="37046810"/>
<dbReference type="SUPFAM" id="SSF54637">
    <property type="entry name" value="Thioesterase/thiol ester dehydrase-isomerase"/>
    <property type="match status" value="2"/>
</dbReference>
<evidence type="ECO:0000259" key="3">
    <source>
        <dbReference type="Pfam" id="PF13622"/>
    </source>
</evidence>
<dbReference type="InterPro" id="IPR049449">
    <property type="entry name" value="TesB_ACOT8-like_N"/>
</dbReference>
<dbReference type="CDD" id="cd03444">
    <property type="entry name" value="Thioesterase_II_repeat1"/>
    <property type="match status" value="1"/>
</dbReference>
<dbReference type="RefSeq" id="XP_025379571.1">
    <property type="nucleotide sequence ID" value="XM_025524894.1"/>
</dbReference>
<reference evidence="5 6" key="1">
    <citation type="journal article" date="2018" name="Mol. Biol. Evol.">
        <title>Broad Genomic Sampling Reveals a Smut Pathogenic Ancestry of the Fungal Clade Ustilaginomycotina.</title>
        <authorList>
            <person name="Kijpornyongpan T."/>
            <person name="Mondo S.J."/>
            <person name="Barry K."/>
            <person name="Sandor L."/>
            <person name="Lee J."/>
            <person name="Lipzen A."/>
            <person name="Pangilinan J."/>
            <person name="LaButti K."/>
            <person name="Hainaut M."/>
            <person name="Henrissat B."/>
            <person name="Grigoriev I.V."/>
            <person name="Spatafora J.W."/>
            <person name="Aime M.C."/>
        </authorList>
    </citation>
    <scope>NUCLEOTIDE SEQUENCE [LARGE SCALE GENOMIC DNA]</scope>
    <source>
        <strain evidence="5 6">MCA 4198</strain>
    </source>
</reference>
<dbReference type="OrthoDB" id="68328at2759"/>
<gene>
    <name evidence="5" type="ORF">FA10DRAFT_300863</name>
</gene>
<dbReference type="STRING" id="215250.A0A316YWF3"/>
<evidence type="ECO:0000259" key="4">
    <source>
        <dbReference type="Pfam" id="PF20789"/>
    </source>
</evidence>